<dbReference type="PANTHER" id="PTHR31223">
    <property type="entry name" value="LOG FAMILY PROTEIN YJL055W"/>
    <property type="match status" value="1"/>
</dbReference>
<evidence type="ECO:0000256" key="1">
    <source>
        <dbReference type="SAM" id="MobiDB-lite"/>
    </source>
</evidence>
<dbReference type="AlphaFoldDB" id="A0A1Y1UPT4"/>
<dbReference type="GeneID" id="33554086"/>
<dbReference type="RefSeq" id="XP_021873767.1">
    <property type="nucleotide sequence ID" value="XM_022012278.1"/>
</dbReference>
<organism evidence="2 3">
    <name type="scientific">Kockovaella imperatae</name>
    <dbReference type="NCBI Taxonomy" id="4999"/>
    <lineage>
        <taxon>Eukaryota</taxon>
        <taxon>Fungi</taxon>
        <taxon>Dikarya</taxon>
        <taxon>Basidiomycota</taxon>
        <taxon>Agaricomycotina</taxon>
        <taxon>Tremellomycetes</taxon>
        <taxon>Tremellales</taxon>
        <taxon>Cuniculitremaceae</taxon>
        <taxon>Kockovaella</taxon>
    </lineage>
</organism>
<dbReference type="EMBL" id="NBSH01000002">
    <property type="protein sequence ID" value="ORX39982.1"/>
    <property type="molecule type" value="Genomic_DNA"/>
</dbReference>
<dbReference type="SUPFAM" id="SSF102405">
    <property type="entry name" value="MCP/YpsA-like"/>
    <property type="match status" value="1"/>
</dbReference>
<dbReference type="SUPFAM" id="SSF56752">
    <property type="entry name" value="D-aminoacid aminotransferase-like PLP-dependent enzymes"/>
    <property type="match status" value="1"/>
</dbReference>
<dbReference type="InterPro" id="IPR005269">
    <property type="entry name" value="LOG"/>
</dbReference>
<feature type="compositionally biased region" description="Basic and acidic residues" evidence="1">
    <location>
        <begin position="7"/>
        <end position="36"/>
    </location>
</feature>
<dbReference type="InParanoid" id="A0A1Y1UPT4"/>
<dbReference type="Pfam" id="PF03641">
    <property type="entry name" value="Lysine_decarbox"/>
    <property type="match status" value="1"/>
</dbReference>
<dbReference type="Gene3D" id="3.20.10.10">
    <property type="entry name" value="D-amino Acid Aminotransferase, subunit A, domain 2"/>
    <property type="match status" value="1"/>
</dbReference>
<reference evidence="2 3" key="1">
    <citation type="submission" date="2017-03" db="EMBL/GenBank/DDBJ databases">
        <title>Widespread Adenine N6-methylation of Active Genes in Fungi.</title>
        <authorList>
            <consortium name="DOE Joint Genome Institute"/>
            <person name="Mondo S.J."/>
            <person name="Dannebaum R.O."/>
            <person name="Kuo R.C."/>
            <person name="Louie K.B."/>
            <person name="Bewick A.J."/>
            <person name="Labutti K."/>
            <person name="Haridas S."/>
            <person name="Kuo A."/>
            <person name="Salamov A."/>
            <person name="Ahrendt S.R."/>
            <person name="Lau R."/>
            <person name="Bowen B.P."/>
            <person name="Lipzen A."/>
            <person name="Sullivan W."/>
            <person name="Andreopoulos W.B."/>
            <person name="Clum A."/>
            <person name="Lindquist E."/>
            <person name="Daum C."/>
            <person name="Northen T.R."/>
            <person name="Ramamoorthy G."/>
            <person name="Schmitz R.J."/>
            <person name="Gryganskyi A."/>
            <person name="Culley D."/>
            <person name="Magnuson J."/>
            <person name="James T.Y."/>
            <person name="O'Malley M.A."/>
            <person name="Stajich J.E."/>
            <person name="Spatafora J.W."/>
            <person name="Visel A."/>
            <person name="Grigoriev I.V."/>
        </authorList>
    </citation>
    <scope>NUCLEOTIDE SEQUENCE [LARGE SCALE GENOMIC DNA]</scope>
    <source>
        <strain evidence="2 3">NRRL Y-17943</strain>
    </source>
</reference>
<dbReference type="InterPro" id="IPR001544">
    <property type="entry name" value="Aminotrans_IV"/>
</dbReference>
<accession>A0A1Y1UPT4</accession>
<sequence length="466" mass="52065">MSNSRIASKESSKEAEKRGGEPRNTEGSGKEVLKGDNERFTSEIVESMHERKLRMSQVAAGGFVVLPGGYGTFEEMMEMITWNQLGIHMKPVIVLNINNIFTPLRTLLQNAVEAGFIQPQNLALVQILDLPGGAQANSDERQADAWGPATITALKEWSVSDDAGYGLKWDQPGNSSAEMRAKENAAESQKEETFSLFTTMRFTSVDVNRPTLPVTKEQIPLLGLHFHRLRKAFRFFAERDGPHVWAQCPSDDCMWQALSEALTRREEQQQGDWRIRLLISRAGKIEVQIVAAPANAGPFQPLPARERGHVVRPLILDPETSPRRGETPQSRDLRLFKTTKRGIYDDASKRAGTKKIFQVSDLHSESARPDLDHPEVLLHTSIHLLETATSNIAIEVPTASGTKWITPRLQDDDRPFLDGVMRQHLLATGVIEVGDLTVDAWHEAKRKGYRIIGFNGLRGVWEAEPA</sequence>
<dbReference type="GO" id="GO:0009691">
    <property type="term" value="P:cytokinin biosynthetic process"/>
    <property type="evidence" value="ECO:0007669"/>
    <property type="project" value="InterPro"/>
</dbReference>
<feature type="region of interest" description="Disordered" evidence="1">
    <location>
        <begin position="1"/>
        <end position="36"/>
    </location>
</feature>
<dbReference type="NCBIfam" id="TIGR00730">
    <property type="entry name" value="Rossman fold protein, TIGR00730 family"/>
    <property type="match status" value="1"/>
</dbReference>
<comment type="caution">
    <text evidence="2">The sequence shown here is derived from an EMBL/GenBank/DDBJ whole genome shotgun (WGS) entry which is preliminary data.</text>
</comment>
<gene>
    <name evidence="2" type="ORF">BD324DRAFT_247661</name>
</gene>
<protein>
    <submittedName>
        <fullName evidence="2">Lysine decarboxylase-domain-containing protein</fullName>
    </submittedName>
</protein>
<dbReference type="OrthoDB" id="414463at2759"/>
<name>A0A1Y1UPT4_9TREE</name>
<evidence type="ECO:0000313" key="3">
    <source>
        <dbReference type="Proteomes" id="UP000193218"/>
    </source>
</evidence>
<proteinExistence type="predicted"/>
<dbReference type="InterPro" id="IPR031100">
    <property type="entry name" value="LOG_fam"/>
</dbReference>
<dbReference type="GO" id="GO:0016799">
    <property type="term" value="F:hydrolase activity, hydrolyzing N-glycosyl compounds"/>
    <property type="evidence" value="ECO:0007669"/>
    <property type="project" value="TreeGrafter"/>
</dbReference>
<keyword evidence="3" id="KW-1185">Reference proteome</keyword>
<dbReference type="Proteomes" id="UP000193218">
    <property type="component" value="Unassembled WGS sequence"/>
</dbReference>
<dbReference type="InterPro" id="IPR043131">
    <property type="entry name" value="BCAT-like_N"/>
</dbReference>
<dbReference type="Gene3D" id="3.30.470.10">
    <property type="match status" value="1"/>
</dbReference>
<evidence type="ECO:0000313" key="2">
    <source>
        <dbReference type="EMBL" id="ORX39982.1"/>
    </source>
</evidence>
<dbReference type="PANTHER" id="PTHR31223:SF70">
    <property type="entry name" value="LOG FAMILY PROTEIN YJL055W"/>
    <property type="match status" value="1"/>
</dbReference>
<dbReference type="Gene3D" id="3.40.50.450">
    <property type="match status" value="1"/>
</dbReference>
<dbReference type="InterPro" id="IPR043132">
    <property type="entry name" value="BCAT-like_C"/>
</dbReference>
<dbReference type="STRING" id="4999.A0A1Y1UPT4"/>
<dbReference type="InterPro" id="IPR036038">
    <property type="entry name" value="Aminotransferase-like"/>
</dbReference>
<dbReference type="GO" id="GO:0005829">
    <property type="term" value="C:cytosol"/>
    <property type="evidence" value="ECO:0007669"/>
    <property type="project" value="TreeGrafter"/>
</dbReference>
<dbReference type="Pfam" id="PF01063">
    <property type="entry name" value="Aminotran_4"/>
    <property type="match status" value="1"/>
</dbReference>